<evidence type="ECO:0000313" key="3">
    <source>
        <dbReference type="EMBL" id="HGY55278.1"/>
    </source>
</evidence>
<organism evidence="3">
    <name type="scientific">Caldithrix abyssi</name>
    <dbReference type="NCBI Taxonomy" id="187145"/>
    <lineage>
        <taxon>Bacteria</taxon>
        <taxon>Pseudomonadati</taxon>
        <taxon>Calditrichota</taxon>
        <taxon>Calditrichia</taxon>
        <taxon>Calditrichales</taxon>
        <taxon>Calditrichaceae</taxon>
        <taxon>Caldithrix</taxon>
    </lineage>
</organism>
<name>A0A7V4WUW0_CALAY</name>
<reference evidence="3" key="1">
    <citation type="journal article" date="2020" name="mSystems">
        <title>Genome- and Community-Level Interaction Insights into Carbon Utilization and Element Cycling Functions of Hydrothermarchaeota in Hydrothermal Sediment.</title>
        <authorList>
            <person name="Zhou Z."/>
            <person name="Liu Y."/>
            <person name="Xu W."/>
            <person name="Pan J."/>
            <person name="Luo Z.H."/>
            <person name="Li M."/>
        </authorList>
    </citation>
    <scope>NUCLEOTIDE SEQUENCE [LARGE SCALE GENOMIC DNA]</scope>
    <source>
        <strain evidence="3">HyVt-577</strain>
    </source>
</reference>
<dbReference type="Gene3D" id="3.40.50.12370">
    <property type="match status" value="1"/>
</dbReference>
<dbReference type="InterPro" id="IPR006016">
    <property type="entry name" value="UspA"/>
</dbReference>
<dbReference type="Proteomes" id="UP000885779">
    <property type="component" value="Unassembled WGS sequence"/>
</dbReference>
<dbReference type="InterPro" id="IPR006015">
    <property type="entry name" value="Universal_stress_UspA"/>
</dbReference>
<accession>A0A7V4WUW0</accession>
<sequence length="278" mass="30996">MIKSILLPIDGSPYTDAVLEYGIFLAKKLDAVLRVLTVVDIRLFDWSMSAGADSFVPIMPTPEFQEESQKIQQEKAEQIIKKAGEMLRDSDLSFDAYKRAGIPVDEICSMARENDMVIMGIRGEYERWSDKLLGVTVEAVTRQINKSVMLVDKDFMPIEAIQLGYDGSDTANKALEISAELAVSMSLPIEVISVFDGEEERKAILREAERYLEPYKVQYKLRHETGDAAEALVSAQKNAPHSALMIIGSYGHSRFREAIIGSTTVEVMRKASPVLLAK</sequence>
<comment type="caution">
    <text evidence="3">The sequence shown here is derived from an EMBL/GenBank/DDBJ whole genome shotgun (WGS) entry which is preliminary data.</text>
</comment>
<dbReference type="PANTHER" id="PTHR46268:SF6">
    <property type="entry name" value="UNIVERSAL STRESS PROTEIN UP12"/>
    <property type="match status" value="1"/>
</dbReference>
<dbReference type="PRINTS" id="PR01438">
    <property type="entry name" value="UNVRSLSTRESS"/>
</dbReference>
<dbReference type="AlphaFoldDB" id="A0A7V4WUW0"/>
<dbReference type="Pfam" id="PF00582">
    <property type="entry name" value="Usp"/>
    <property type="match status" value="2"/>
</dbReference>
<dbReference type="PANTHER" id="PTHR46268">
    <property type="entry name" value="STRESS RESPONSE PROTEIN NHAX"/>
    <property type="match status" value="1"/>
</dbReference>
<dbReference type="SUPFAM" id="SSF52402">
    <property type="entry name" value="Adenine nucleotide alpha hydrolases-like"/>
    <property type="match status" value="2"/>
</dbReference>
<proteinExistence type="inferred from homology"/>
<gene>
    <name evidence="3" type="ORF">ENK44_06245</name>
</gene>
<evidence type="ECO:0000256" key="1">
    <source>
        <dbReference type="ARBA" id="ARBA00008791"/>
    </source>
</evidence>
<feature type="domain" description="UspA" evidence="2">
    <location>
        <begin position="200"/>
        <end position="277"/>
    </location>
</feature>
<dbReference type="CDD" id="cd00293">
    <property type="entry name" value="USP-like"/>
    <property type="match status" value="2"/>
</dbReference>
<dbReference type="EMBL" id="DRQG01000060">
    <property type="protein sequence ID" value="HGY55278.1"/>
    <property type="molecule type" value="Genomic_DNA"/>
</dbReference>
<evidence type="ECO:0000259" key="2">
    <source>
        <dbReference type="Pfam" id="PF00582"/>
    </source>
</evidence>
<protein>
    <submittedName>
        <fullName evidence="3">Universal stress protein</fullName>
    </submittedName>
</protein>
<feature type="domain" description="UspA" evidence="2">
    <location>
        <begin position="1"/>
        <end position="151"/>
    </location>
</feature>
<comment type="similarity">
    <text evidence="1">Belongs to the universal stress protein A family.</text>
</comment>